<sequence>MAIYSQINRAFINYFRLTIKTRRFLRDPVFCNFRIANMTRPSCSAVPFVLPQFFLYETRAVSDFFFLGDEFVNISANGFFFCKNPPFSPTVIYEEPMGEQGRGSRLTLF</sequence>
<comment type="caution">
    <text evidence="1">The sequence shown here is derived from an EMBL/GenBank/DDBJ whole genome shotgun (WGS) entry which is preliminary data.</text>
</comment>
<organism evidence="1 2">
    <name type="scientific">Photinus pyralis</name>
    <name type="common">Common eastern firefly</name>
    <name type="synonym">Lampyris pyralis</name>
    <dbReference type="NCBI Taxonomy" id="7054"/>
    <lineage>
        <taxon>Eukaryota</taxon>
        <taxon>Metazoa</taxon>
        <taxon>Ecdysozoa</taxon>
        <taxon>Arthropoda</taxon>
        <taxon>Hexapoda</taxon>
        <taxon>Insecta</taxon>
        <taxon>Pterygota</taxon>
        <taxon>Neoptera</taxon>
        <taxon>Endopterygota</taxon>
        <taxon>Coleoptera</taxon>
        <taxon>Polyphaga</taxon>
        <taxon>Elateriformia</taxon>
        <taxon>Elateroidea</taxon>
        <taxon>Lampyridae</taxon>
        <taxon>Lampyrinae</taxon>
        <taxon>Photinus</taxon>
    </lineage>
</organism>
<dbReference type="EMBL" id="VVIM01000007">
    <property type="protein sequence ID" value="KAB0795868.1"/>
    <property type="molecule type" value="Genomic_DNA"/>
</dbReference>
<keyword evidence="2" id="KW-1185">Reference proteome</keyword>
<proteinExistence type="predicted"/>
<dbReference type="AlphaFoldDB" id="A0A5N4AF62"/>
<dbReference type="InParanoid" id="A0A5N4AF62"/>
<gene>
    <name evidence="1" type="ORF">PPYR_09929</name>
</gene>
<name>A0A5N4AF62_PHOPY</name>
<evidence type="ECO:0000313" key="2">
    <source>
        <dbReference type="Proteomes" id="UP000327044"/>
    </source>
</evidence>
<protein>
    <submittedName>
        <fullName evidence="1">Uncharacterized protein</fullName>
    </submittedName>
</protein>
<evidence type="ECO:0000313" key="1">
    <source>
        <dbReference type="EMBL" id="KAB0795868.1"/>
    </source>
</evidence>
<dbReference type="Proteomes" id="UP000327044">
    <property type="component" value="Unassembled WGS sequence"/>
</dbReference>
<reference evidence="1 2" key="1">
    <citation type="journal article" date="2018" name="Elife">
        <title>Firefly genomes illuminate parallel origins of bioluminescence in beetles.</title>
        <authorList>
            <person name="Fallon T.R."/>
            <person name="Lower S.E."/>
            <person name="Chang C.H."/>
            <person name="Bessho-Uehara M."/>
            <person name="Martin G.J."/>
            <person name="Bewick A.J."/>
            <person name="Behringer M."/>
            <person name="Debat H.J."/>
            <person name="Wong I."/>
            <person name="Day J.C."/>
            <person name="Suvorov A."/>
            <person name="Silva C.J."/>
            <person name="Stanger-Hall K.F."/>
            <person name="Hall D.W."/>
            <person name="Schmitz R.J."/>
            <person name="Nelson D.R."/>
            <person name="Lewis S.M."/>
            <person name="Shigenobu S."/>
            <person name="Bybee S.M."/>
            <person name="Larracuente A.M."/>
            <person name="Oba Y."/>
            <person name="Weng J.K."/>
        </authorList>
    </citation>
    <scope>NUCLEOTIDE SEQUENCE [LARGE SCALE GENOMIC DNA]</scope>
    <source>
        <strain evidence="1">1611_PpyrPB1</strain>
        <tissue evidence="1">Whole body</tissue>
    </source>
</reference>
<accession>A0A5N4AF62</accession>